<comment type="caution">
    <text evidence="2">The sequence shown here is derived from an EMBL/GenBank/DDBJ whole genome shotgun (WGS) entry which is preliminary data.</text>
</comment>
<evidence type="ECO:0000313" key="3">
    <source>
        <dbReference type="Proteomes" id="UP000465810"/>
    </source>
</evidence>
<evidence type="ECO:0000313" key="2">
    <source>
        <dbReference type="EMBL" id="MYL96764.1"/>
    </source>
</evidence>
<dbReference type="AlphaFoldDB" id="A0A7X4GFU4"/>
<accession>A0A7X4GFU4</accession>
<dbReference type="RefSeq" id="WP_160984516.1">
    <property type="nucleotide sequence ID" value="NZ_WVTD01000002.1"/>
</dbReference>
<keyword evidence="3" id="KW-1185">Reference proteome</keyword>
<dbReference type="Proteomes" id="UP000465810">
    <property type="component" value="Unassembled WGS sequence"/>
</dbReference>
<reference evidence="2 3" key="1">
    <citation type="submission" date="2019-12" db="EMBL/GenBank/DDBJ databases">
        <authorList>
            <person name="Feng G."/>
            <person name="Zhu H."/>
        </authorList>
    </citation>
    <scope>NUCLEOTIDE SEQUENCE [LARGE SCALE GENOMIC DNA]</scope>
    <source>
        <strain evidence="2 3">FGD1</strain>
    </source>
</reference>
<proteinExistence type="predicted"/>
<feature type="region of interest" description="Disordered" evidence="1">
    <location>
        <begin position="1"/>
        <end position="21"/>
    </location>
</feature>
<evidence type="ECO:0000256" key="1">
    <source>
        <dbReference type="SAM" id="MobiDB-lite"/>
    </source>
</evidence>
<sequence>MSVQAEGLDDHGAPRPAVIDPESPLPFAALYFWDVEETRKGEFKMAWNIAMLAMRKQSGAAASLLATASDGTLIATILWPEGQARAAALVDGGTLSDLPCRSMREECFLLPPSVKQLSR</sequence>
<dbReference type="EMBL" id="WVTD01000002">
    <property type="protein sequence ID" value="MYL96764.1"/>
    <property type="molecule type" value="Genomic_DNA"/>
</dbReference>
<protein>
    <submittedName>
        <fullName evidence="2">Uncharacterized protein</fullName>
    </submittedName>
</protein>
<name>A0A7X4GFU4_9SPHN</name>
<organism evidence="2 3">
    <name type="scientific">Novosphingobium silvae</name>
    <dbReference type="NCBI Taxonomy" id="2692619"/>
    <lineage>
        <taxon>Bacteria</taxon>
        <taxon>Pseudomonadati</taxon>
        <taxon>Pseudomonadota</taxon>
        <taxon>Alphaproteobacteria</taxon>
        <taxon>Sphingomonadales</taxon>
        <taxon>Sphingomonadaceae</taxon>
        <taxon>Novosphingobium</taxon>
    </lineage>
</organism>
<gene>
    <name evidence="2" type="ORF">GR702_03120</name>
</gene>